<dbReference type="EMBL" id="JAVDUJ010000001">
    <property type="protein sequence ID" value="MDR6938630.1"/>
    <property type="molecule type" value="Genomic_DNA"/>
</dbReference>
<dbReference type="Proteomes" id="UP001266099">
    <property type="component" value="Unassembled WGS sequence"/>
</dbReference>
<keyword evidence="3 7" id="KW-0812">Transmembrane</keyword>
<accession>A0ABU1SZY7</accession>
<feature type="transmembrane region" description="Helical" evidence="7">
    <location>
        <begin position="251"/>
        <end position="270"/>
    </location>
</feature>
<keyword evidence="10" id="KW-1185">Reference proteome</keyword>
<dbReference type="InterPro" id="IPR052027">
    <property type="entry name" value="PspC"/>
</dbReference>
<evidence type="ECO:0000256" key="2">
    <source>
        <dbReference type="ARBA" id="ARBA00022475"/>
    </source>
</evidence>
<feature type="transmembrane region" description="Helical" evidence="7">
    <location>
        <begin position="304"/>
        <end position="326"/>
    </location>
</feature>
<evidence type="ECO:0000256" key="3">
    <source>
        <dbReference type="ARBA" id="ARBA00022692"/>
    </source>
</evidence>
<feature type="region of interest" description="Disordered" evidence="6">
    <location>
        <begin position="168"/>
        <end position="187"/>
    </location>
</feature>
<evidence type="ECO:0000313" key="9">
    <source>
        <dbReference type="EMBL" id="MDR6938630.1"/>
    </source>
</evidence>
<protein>
    <submittedName>
        <fullName evidence="9">Phage shock protein PspC (Stress-responsive transcriptional regulator)</fullName>
    </submittedName>
</protein>
<feature type="transmembrane region" description="Helical" evidence="7">
    <location>
        <begin position="85"/>
        <end position="112"/>
    </location>
</feature>
<feature type="transmembrane region" description="Helical" evidence="7">
    <location>
        <begin position="276"/>
        <end position="297"/>
    </location>
</feature>
<evidence type="ECO:0000256" key="6">
    <source>
        <dbReference type="SAM" id="MobiDB-lite"/>
    </source>
</evidence>
<keyword evidence="5 7" id="KW-0472">Membrane</keyword>
<evidence type="ECO:0000256" key="7">
    <source>
        <dbReference type="SAM" id="Phobius"/>
    </source>
</evidence>
<sequence>MDRFFQSLRNGNYRRTEDALFGGVCAGLAHHWRIAPILVRIAFLLLLCMGGMTFLIYGFAWILIPRDQDQKIELEQALRGNPSASTAGAIAFMMLGSFSIFVSSAGLFGLLGESVQELFYLHIFLVTAPIVFVMILLVLAHSFYYRKVAANSAPAALDPDFIKQHQFETSSQQNHENATPDFSSGDSFSAHLQQQKMDDKTTHQEFTAQMPRSQMTVLDHNAVPNFSPYYESRVDFGSDYAERSPHISGRFALITISVILVLIALALAFLPHTYGSWAIMAGIISACLGVAVLIAGIRGLRATWLTFFTWIAAVPTVPAIFFALLLPHEVTLNEDTQVFAKNFTDVSSVKSQQNSAALFDFTHRVINDHTPSGDVQLAAGAAGSMKFKVPDDQAVIFKIKGIGVITLYSLQEWNVQHQDILTSTQLPDFIDGNSEAIIRPAMQDLFLRSGETLTLTSPAARKNPQQARTIEVIFGFGGVLIESTAPDGQELADYVRSLIHHTSERLTQQVPAP</sequence>
<comment type="caution">
    <text evidence="9">The sequence shown here is derived from an EMBL/GenBank/DDBJ whole genome shotgun (WGS) entry which is preliminary data.</text>
</comment>
<gene>
    <name evidence="9" type="ORF">J2S36_000173</name>
</gene>
<dbReference type="Pfam" id="PF04024">
    <property type="entry name" value="PspC"/>
    <property type="match status" value="1"/>
</dbReference>
<feature type="domain" description="Phage shock protein PspC N-terminal" evidence="8">
    <location>
        <begin position="13"/>
        <end position="66"/>
    </location>
</feature>
<dbReference type="RefSeq" id="WP_309954611.1">
    <property type="nucleotide sequence ID" value="NZ_JAVDUJ010000001.1"/>
</dbReference>
<dbReference type="InterPro" id="IPR007168">
    <property type="entry name" value="Phageshock_PspC_N"/>
</dbReference>
<evidence type="ECO:0000259" key="8">
    <source>
        <dbReference type="Pfam" id="PF04024"/>
    </source>
</evidence>
<name>A0ABU1SZY7_9ACTO</name>
<dbReference type="PANTHER" id="PTHR33885">
    <property type="entry name" value="PHAGE SHOCK PROTEIN C"/>
    <property type="match status" value="1"/>
</dbReference>
<proteinExistence type="predicted"/>
<evidence type="ECO:0000256" key="1">
    <source>
        <dbReference type="ARBA" id="ARBA00004162"/>
    </source>
</evidence>
<feature type="transmembrane region" description="Helical" evidence="7">
    <location>
        <begin position="118"/>
        <end position="139"/>
    </location>
</feature>
<evidence type="ECO:0000313" key="10">
    <source>
        <dbReference type="Proteomes" id="UP001266099"/>
    </source>
</evidence>
<dbReference type="PANTHER" id="PTHR33885:SF3">
    <property type="entry name" value="PHAGE SHOCK PROTEIN C"/>
    <property type="match status" value="1"/>
</dbReference>
<reference evidence="9 10" key="1">
    <citation type="submission" date="2023-07" db="EMBL/GenBank/DDBJ databases">
        <title>Sequencing the genomes of 1000 actinobacteria strains.</title>
        <authorList>
            <person name="Klenk H.-P."/>
        </authorList>
    </citation>
    <scope>NUCLEOTIDE SEQUENCE [LARGE SCALE GENOMIC DNA]</scope>
    <source>
        <strain evidence="9 10">DSM 15539</strain>
    </source>
</reference>
<feature type="transmembrane region" description="Helical" evidence="7">
    <location>
        <begin position="37"/>
        <end position="64"/>
    </location>
</feature>
<comment type="subcellular location">
    <subcellularLocation>
        <location evidence="1">Cell membrane</location>
        <topology evidence="1">Single-pass membrane protein</topology>
    </subcellularLocation>
</comment>
<evidence type="ECO:0000256" key="5">
    <source>
        <dbReference type="ARBA" id="ARBA00023136"/>
    </source>
</evidence>
<evidence type="ECO:0000256" key="4">
    <source>
        <dbReference type="ARBA" id="ARBA00022989"/>
    </source>
</evidence>
<keyword evidence="4 7" id="KW-1133">Transmembrane helix</keyword>
<keyword evidence="2" id="KW-1003">Cell membrane</keyword>
<organism evidence="9 10">
    <name type="scientific">Arcanobacterium hippocoleae</name>
    <dbReference type="NCBI Taxonomy" id="149017"/>
    <lineage>
        <taxon>Bacteria</taxon>
        <taxon>Bacillati</taxon>
        <taxon>Actinomycetota</taxon>
        <taxon>Actinomycetes</taxon>
        <taxon>Actinomycetales</taxon>
        <taxon>Actinomycetaceae</taxon>
        <taxon>Arcanobacterium</taxon>
    </lineage>
</organism>